<evidence type="ECO:0000256" key="3">
    <source>
        <dbReference type="ARBA" id="ARBA00009677"/>
    </source>
</evidence>
<dbReference type="InterPro" id="IPR002371">
    <property type="entry name" value="FlgK"/>
</dbReference>
<dbReference type="PANTHER" id="PTHR30033:SF1">
    <property type="entry name" value="FLAGELLAR HOOK-ASSOCIATED PROTEIN 1"/>
    <property type="match status" value="1"/>
</dbReference>
<protein>
    <recommendedName>
        <fullName evidence="4">Flagellar hook-associated protein 1</fullName>
    </recommendedName>
</protein>
<keyword evidence="10" id="KW-1185">Reference proteome</keyword>
<keyword evidence="5" id="KW-0964">Secreted</keyword>
<comment type="similarity">
    <text evidence="3">Belongs to the flagella basal body rod proteins family.</text>
</comment>
<evidence type="ECO:0000256" key="2">
    <source>
        <dbReference type="ARBA" id="ARBA00004613"/>
    </source>
</evidence>
<dbReference type="InterPro" id="IPR010930">
    <property type="entry name" value="Flg_bb/hook_C_dom"/>
</dbReference>
<evidence type="ECO:0000259" key="7">
    <source>
        <dbReference type="Pfam" id="PF06429"/>
    </source>
</evidence>
<keyword evidence="9" id="KW-0969">Cilium</keyword>
<dbReference type="RefSeq" id="WP_311422701.1">
    <property type="nucleotide sequence ID" value="NZ_JAVREH010000008.1"/>
</dbReference>
<evidence type="ECO:0000256" key="4">
    <source>
        <dbReference type="ARBA" id="ARBA00016244"/>
    </source>
</evidence>
<evidence type="ECO:0000256" key="5">
    <source>
        <dbReference type="ARBA" id="ARBA00022525"/>
    </source>
</evidence>
<evidence type="ECO:0000256" key="1">
    <source>
        <dbReference type="ARBA" id="ARBA00004365"/>
    </source>
</evidence>
<dbReference type="Pfam" id="PF22638">
    <property type="entry name" value="FlgK_D1"/>
    <property type="match status" value="1"/>
</dbReference>
<reference evidence="10" key="1">
    <citation type="submission" date="2023-07" db="EMBL/GenBank/DDBJ databases">
        <title>30 novel species of actinomycetes from the DSMZ collection.</title>
        <authorList>
            <person name="Nouioui I."/>
        </authorList>
    </citation>
    <scope>NUCLEOTIDE SEQUENCE [LARGE SCALE GENOMIC DNA]</scope>
    <source>
        <strain evidence="10">DSM 44399</strain>
    </source>
</reference>
<keyword evidence="9" id="KW-0282">Flagellum</keyword>
<dbReference type="EMBL" id="JAVREH010000008">
    <property type="protein sequence ID" value="MDT0261547.1"/>
    <property type="molecule type" value="Genomic_DNA"/>
</dbReference>
<dbReference type="InterPro" id="IPR053927">
    <property type="entry name" value="FlgK_helical"/>
</dbReference>
<dbReference type="Proteomes" id="UP001183176">
    <property type="component" value="Unassembled WGS sequence"/>
</dbReference>
<accession>A0ABU2J9B4</accession>
<evidence type="ECO:0000313" key="9">
    <source>
        <dbReference type="EMBL" id="MDT0261547.1"/>
    </source>
</evidence>
<organism evidence="9 10">
    <name type="scientific">Jatrophihabitans lederbergiae</name>
    <dbReference type="NCBI Taxonomy" id="3075547"/>
    <lineage>
        <taxon>Bacteria</taxon>
        <taxon>Bacillati</taxon>
        <taxon>Actinomycetota</taxon>
        <taxon>Actinomycetes</taxon>
        <taxon>Jatrophihabitantales</taxon>
        <taxon>Jatrophihabitantaceae</taxon>
        <taxon>Jatrophihabitans</taxon>
    </lineage>
</organism>
<sequence length="454" mass="45222">MSSSFSGLTHALASLNAQSYALSVTGDNIANANNPGCTRQRANLTEVGPAVGVSTLYVTPAVTGGGVTSSGASRLNDPVLDARARAEHGQNGMAQTDQAALSSVEGLFDEPSATGLSEQLNDFWNAWSAVANNPGGNAGAAARSVVLQKSAGIANSLNATSAALGRVLDGTSLQLTNSVQQVNSAVAGLAQVNGAIAIATATGSDVNSLADQRDTLLLQLSDLTGAQATLQADGTATVVVGGRTLVAGTTTKTAALDATNQLTVGGAPASGTTGSVGGLINAVNTVLPDYANQLDAVASALASSVNSAQTSGYDLAGNPGSPLFNGTTAASISVAVTDPSKLAASGTPGGNFDASVAQKLAGFGSLPGGANEAYSGLIGNLGTQVQGATQRASIQQSVTTNVDKLVQSQSGVSFDEETTNLLTYQRSYQASSRVLTTVDEMLDTLIDRTGRVGL</sequence>
<proteinExistence type="inferred from homology"/>
<keyword evidence="6" id="KW-0975">Bacterial flagellum</keyword>
<evidence type="ECO:0000259" key="8">
    <source>
        <dbReference type="Pfam" id="PF22638"/>
    </source>
</evidence>
<dbReference type="NCBIfam" id="TIGR02492">
    <property type="entry name" value="flgK_ends"/>
    <property type="match status" value="1"/>
</dbReference>
<feature type="domain" description="Flagellar basal-body/hook protein C-terminal" evidence="7">
    <location>
        <begin position="408"/>
        <end position="447"/>
    </location>
</feature>
<feature type="domain" description="Flagellar hook-associated protein FlgK helical" evidence="8">
    <location>
        <begin position="101"/>
        <end position="324"/>
    </location>
</feature>
<keyword evidence="9" id="KW-0966">Cell projection</keyword>
<comment type="caution">
    <text evidence="9">The sequence shown here is derived from an EMBL/GenBank/DDBJ whole genome shotgun (WGS) entry which is preliminary data.</text>
</comment>
<dbReference type="PANTHER" id="PTHR30033">
    <property type="entry name" value="FLAGELLAR HOOK-ASSOCIATED PROTEIN 1"/>
    <property type="match status" value="1"/>
</dbReference>
<dbReference type="Pfam" id="PF06429">
    <property type="entry name" value="Flg_bbr_C"/>
    <property type="match status" value="1"/>
</dbReference>
<comment type="subcellular location">
    <subcellularLocation>
        <location evidence="1">Bacterial flagellum</location>
    </subcellularLocation>
    <subcellularLocation>
        <location evidence="2">Secreted</location>
    </subcellularLocation>
</comment>
<gene>
    <name evidence="9" type="primary">flgK</name>
    <name evidence="9" type="ORF">RM423_09090</name>
</gene>
<name>A0ABU2J9B4_9ACTN</name>
<evidence type="ECO:0000256" key="6">
    <source>
        <dbReference type="ARBA" id="ARBA00023143"/>
    </source>
</evidence>
<evidence type="ECO:0000313" key="10">
    <source>
        <dbReference type="Proteomes" id="UP001183176"/>
    </source>
</evidence>
<dbReference type="SUPFAM" id="SSF64518">
    <property type="entry name" value="Phase 1 flagellin"/>
    <property type="match status" value="1"/>
</dbReference>